<sequence>SALGEGSRHEHILNSQEMPQRQIESSKEGALNSNKVSWHSDRDRYTALRTDSLPAFESSFQNCNSVEKTAKKIDDLLQDLGQLRREMHDILQEANSWKSGMNDLIKSQKPTVASDLPEHHRPNKPSILHNVKVPNSILKDAERILREVQNKRKVLEENLEAVTRARDRDTMYAFIDALTTNRDDSEKIRIRKTVDEWIKAISVEIQAEMARDDSEQVKNGGKVPWIKRAQNIKAMETNKEIKAKNTKIQGCLTKKPLSATKPVQKQAEDNVSKQKFRTSFSSESLQKKEKRADGPVNRSAVVQNEDYLSQVYGKAIYQGHRSTLKKAPYLRFNSPSPKSKLQRPKVVECVKG</sequence>
<protein>
    <submittedName>
        <fullName evidence="3">TALPID3 protein</fullName>
    </submittedName>
</protein>
<evidence type="ECO:0000313" key="4">
    <source>
        <dbReference type="Proteomes" id="UP000054232"/>
    </source>
</evidence>
<evidence type="ECO:0000256" key="1">
    <source>
        <dbReference type="SAM" id="Coils"/>
    </source>
</evidence>
<feature type="coiled-coil region" evidence="1">
    <location>
        <begin position="66"/>
        <end position="93"/>
    </location>
</feature>
<dbReference type="AlphaFoldDB" id="A0A093I6E6"/>
<accession>A0A093I6E6</accession>
<feature type="compositionally biased region" description="Polar residues" evidence="2">
    <location>
        <begin position="13"/>
        <end position="23"/>
    </location>
</feature>
<organism evidence="3 4">
    <name type="scientific">Eurypyga helias</name>
    <name type="common">Sunbittern</name>
    <name type="synonym">Ardea helias</name>
    <dbReference type="NCBI Taxonomy" id="54383"/>
    <lineage>
        <taxon>Eukaryota</taxon>
        <taxon>Metazoa</taxon>
        <taxon>Chordata</taxon>
        <taxon>Craniata</taxon>
        <taxon>Vertebrata</taxon>
        <taxon>Euteleostomi</taxon>
        <taxon>Archelosauria</taxon>
        <taxon>Archosauria</taxon>
        <taxon>Dinosauria</taxon>
        <taxon>Saurischia</taxon>
        <taxon>Theropoda</taxon>
        <taxon>Coelurosauria</taxon>
        <taxon>Aves</taxon>
        <taxon>Neognathae</taxon>
        <taxon>Neoaves</taxon>
        <taxon>Phaethontimorphae</taxon>
        <taxon>Eurypygiformes</taxon>
        <taxon>Eurypygidae</taxon>
        <taxon>Eurypyga</taxon>
    </lineage>
</organism>
<gene>
    <name evidence="3" type="ORF">N326_04966</name>
</gene>
<dbReference type="InterPro" id="IPR029246">
    <property type="entry name" value="TALPID3"/>
</dbReference>
<dbReference type="Pfam" id="PF15324">
    <property type="entry name" value="TALPID3"/>
    <property type="match status" value="1"/>
</dbReference>
<dbReference type="EMBL" id="KK556153">
    <property type="protein sequence ID" value="KFV98284.1"/>
    <property type="molecule type" value="Genomic_DNA"/>
</dbReference>
<feature type="coiled-coil region" evidence="1">
    <location>
        <begin position="138"/>
        <end position="165"/>
    </location>
</feature>
<feature type="region of interest" description="Disordered" evidence="2">
    <location>
        <begin position="1"/>
        <end position="36"/>
    </location>
</feature>
<evidence type="ECO:0000313" key="3">
    <source>
        <dbReference type="EMBL" id="KFV98284.1"/>
    </source>
</evidence>
<name>A0A093I6E6_EURHL</name>
<proteinExistence type="predicted"/>
<reference evidence="3 4" key="1">
    <citation type="submission" date="2014-04" db="EMBL/GenBank/DDBJ databases">
        <title>Genome evolution of avian class.</title>
        <authorList>
            <person name="Zhang G."/>
            <person name="Li C."/>
        </authorList>
    </citation>
    <scope>NUCLEOTIDE SEQUENCE [LARGE SCALE GENOMIC DNA]</scope>
    <source>
        <strain evidence="3">BGI_N326</strain>
    </source>
</reference>
<dbReference type="PANTHER" id="PTHR15721">
    <property type="entry name" value="KIAA0586 PROTEIN"/>
    <property type="match status" value="1"/>
</dbReference>
<feature type="compositionally biased region" description="Basic and acidic residues" evidence="2">
    <location>
        <begin position="1"/>
        <end position="12"/>
    </location>
</feature>
<keyword evidence="1" id="KW-0175">Coiled coil</keyword>
<dbReference type="GO" id="GO:0005814">
    <property type="term" value="C:centriole"/>
    <property type="evidence" value="ECO:0007669"/>
    <property type="project" value="TreeGrafter"/>
</dbReference>
<dbReference type="Proteomes" id="UP000054232">
    <property type="component" value="Unassembled WGS sequence"/>
</dbReference>
<dbReference type="PANTHER" id="PTHR15721:SF2">
    <property type="entry name" value="PROTEIN TALPID3"/>
    <property type="match status" value="1"/>
</dbReference>
<evidence type="ECO:0000256" key="2">
    <source>
        <dbReference type="SAM" id="MobiDB-lite"/>
    </source>
</evidence>
<dbReference type="GO" id="GO:0036064">
    <property type="term" value="C:ciliary basal body"/>
    <property type="evidence" value="ECO:0007669"/>
    <property type="project" value="TreeGrafter"/>
</dbReference>
<feature type="non-terminal residue" evidence="3">
    <location>
        <position position="352"/>
    </location>
</feature>
<keyword evidence="4" id="KW-1185">Reference proteome</keyword>
<feature type="non-terminal residue" evidence="3">
    <location>
        <position position="1"/>
    </location>
</feature>
<feature type="region of interest" description="Disordered" evidence="2">
    <location>
        <begin position="259"/>
        <end position="298"/>
    </location>
</feature>
<feature type="region of interest" description="Disordered" evidence="2">
    <location>
        <begin position="329"/>
        <end position="352"/>
    </location>
</feature>
<dbReference type="GO" id="GO:0007224">
    <property type="term" value="P:smoothened signaling pathway"/>
    <property type="evidence" value="ECO:0007669"/>
    <property type="project" value="InterPro"/>
</dbReference>